<dbReference type="AlphaFoldDB" id="A0A835F8G0"/>
<comment type="caution">
    <text evidence="3">The sequence shown here is derived from an EMBL/GenBank/DDBJ whole genome shotgun (WGS) entry which is preliminary data.</text>
</comment>
<keyword evidence="4" id="KW-1185">Reference proteome</keyword>
<feature type="region of interest" description="Disordered" evidence="1">
    <location>
        <begin position="974"/>
        <end position="1024"/>
    </location>
</feature>
<name>A0A835F8G0_9POAL</name>
<dbReference type="OrthoDB" id="693495at2759"/>
<evidence type="ECO:0000259" key="2">
    <source>
        <dbReference type="Pfam" id="PF07762"/>
    </source>
</evidence>
<evidence type="ECO:0000313" key="4">
    <source>
        <dbReference type="Proteomes" id="UP000636709"/>
    </source>
</evidence>
<gene>
    <name evidence="3" type="ORF">HU200_016838</name>
</gene>
<dbReference type="Pfam" id="PF07762">
    <property type="entry name" value="DUF1618"/>
    <property type="match status" value="2"/>
</dbReference>
<organism evidence="3 4">
    <name type="scientific">Digitaria exilis</name>
    <dbReference type="NCBI Taxonomy" id="1010633"/>
    <lineage>
        <taxon>Eukaryota</taxon>
        <taxon>Viridiplantae</taxon>
        <taxon>Streptophyta</taxon>
        <taxon>Embryophyta</taxon>
        <taxon>Tracheophyta</taxon>
        <taxon>Spermatophyta</taxon>
        <taxon>Magnoliopsida</taxon>
        <taxon>Liliopsida</taxon>
        <taxon>Poales</taxon>
        <taxon>Poaceae</taxon>
        <taxon>PACMAD clade</taxon>
        <taxon>Panicoideae</taxon>
        <taxon>Panicodae</taxon>
        <taxon>Paniceae</taxon>
        <taxon>Anthephorinae</taxon>
        <taxon>Digitaria</taxon>
    </lineage>
</organism>
<proteinExistence type="predicted"/>
<dbReference type="Proteomes" id="UP000636709">
    <property type="component" value="Unassembled WGS sequence"/>
</dbReference>
<feature type="domain" description="DUF1618" evidence="2">
    <location>
        <begin position="776"/>
        <end position="871"/>
    </location>
</feature>
<feature type="compositionally biased region" description="Basic residues" evidence="1">
    <location>
        <begin position="974"/>
        <end position="989"/>
    </location>
</feature>
<evidence type="ECO:0000256" key="1">
    <source>
        <dbReference type="SAM" id="MobiDB-lite"/>
    </source>
</evidence>
<feature type="region of interest" description="Disordered" evidence="1">
    <location>
        <begin position="484"/>
        <end position="544"/>
    </location>
</feature>
<feature type="domain" description="DUF1618" evidence="2">
    <location>
        <begin position="236"/>
        <end position="363"/>
    </location>
</feature>
<sequence>MTSNRPESVAVAAFPPWVLFEHPCTVEALGCSSSIADTKTMAASRSTTGLPVTVSLRLRLAAPPELSRVCVQVELPARCHVSTVNHIYSIVVAAHGDSMLVQIKGVDNFTTDHFVYNAGNAAADPPRPPSLRLLPRYGLREDGRAGCRSYLNREATGLLRSGEDELVVAELNTLDVHGLMTPGMTTTELRLLRYPGSCRWSVKRTQISHHHAGAGELPSSWRNDTVVPLGDDRLCWVDFQHGLLFCDVFEESPELRFVPLPEDPFFDGVGYRNVSVTAGGAMKLVNIFPRCCCGGAGRSYCRRSHHAYTIHTWTLTTHSMTWVKDGTIDATQIWDMDGYKGFSLPRVELELPVVSLDEPHVICFVVCEDRHVVGDGDKTIWMIMVDMRSGTLRSAFRYPEEWGYVGRHLLLPSRVSECFNSEPSSSGGSKLGRPLQAGTVPNRGGVGDLDARPAYEPSRAIDRGMCSSSASSILISDVRRGAAGLAPAEDEQQQRWARGGERDTTTPTSSRLQAIDPALHTSANMTTSSRSPSTRRRKAPDDEPSLVAAAFPPWVMLERSGTTELHGCCDSSIADTNNNTLAGGHTSTGHPINVSVSLAPPPQGSRLHVHLPADAQDSNVTVLAAHRDSVLVEISLIIYDDEDGGDALERTDYFVYNAGGNARPPSLLLVPECHVSDDLEHQCTGVLLRGEDDDEFVVAEIKMEYNYTMRRIMGLELLLFRSGDGEWCVKRPAISHCDDAEKLASTWQNNMVVPVSDELLCWVDLGQGLLFSNIVRPSYNRDVCVTAGDVIKFVDVSPRCCCGGEGTTNCPRSHHAYTFRTWTLRMDDDMARWEMDGVLDAAQLWALDGYKGLPRVELYYPVVSMDDPHVISFVVCGMPHQENGRDEEDRVIGNTTWRIVVDMRSKTLTSVVCDPEGLMETTRADSREAKILAALQEIPGLDRDDMLKAYRILTHDDKMPSPWISKRWRRHRHRIHYRNPRSRRIRRRPPPSPPHGIHRAAHRHNTLPDPPCSPPPQHLAETPH</sequence>
<dbReference type="InterPro" id="IPR011676">
    <property type="entry name" value="DUF1618"/>
</dbReference>
<accession>A0A835F8G0</accession>
<dbReference type="PANTHER" id="PTHR33074">
    <property type="entry name" value="EXPRESSED PROTEIN-RELATED"/>
    <property type="match status" value="1"/>
</dbReference>
<feature type="compositionally biased region" description="Basic residues" evidence="1">
    <location>
        <begin position="996"/>
        <end position="1005"/>
    </location>
</feature>
<feature type="region of interest" description="Disordered" evidence="1">
    <location>
        <begin position="421"/>
        <end position="453"/>
    </location>
</feature>
<dbReference type="EMBL" id="JACEFO010001613">
    <property type="protein sequence ID" value="KAF8730963.1"/>
    <property type="molecule type" value="Genomic_DNA"/>
</dbReference>
<protein>
    <recommendedName>
        <fullName evidence="2">DUF1618 domain-containing protein</fullName>
    </recommendedName>
</protein>
<feature type="compositionally biased region" description="Pro residues" evidence="1">
    <location>
        <begin position="1008"/>
        <end position="1017"/>
    </location>
</feature>
<evidence type="ECO:0000313" key="3">
    <source>
        <dbReference type="EMBL" id="KAF8730963.1"/>
    </source>
</evidence>
<reference evidence="3" key="1">
    <citation type="submission" date="2020-07" db="EMBL/GenBank/DDBJ databases">
        <title>Genome sequence and genetic diversity analysis of an under-domesticated orphan crop, white fonio (Digitaria exilis).</title>
        <authorList>
            <person name="Bennetzen J.L."/>
            <person name="Chen S."/>
            <person name="Ma X."/>
            <person name="Wang X."/>
            <person name="Yssel A.E.J."/>
            <person name="Chaluvadi S.R."/>
            <person name="Johnson M."/>
            <person name="Gangashetty P."/>
            <person name="Hamidou F."/>
            <person name="Sanogo M.D."/>
            <person name="Zwaenepoel A."/>
            <person name="Wallace J."/>
            <person name="Van De Peer Y."/>
            <person name="Van Deynze A."/>
        </authorList>
    </citation>
    <scope>NUCLEOTIDE SEQUENCE</scope>
    <source>
        <tissue evidence="3">Leaves</tissue>
    </source>
</reference>
<dbReference type="PANTHER" id="PTHR33074:SF124">
    <property type="entry name" value="DUF1618 DOMAIN-CONTAINING PROTEIN"/>
    <property type="match status" value="1"/>
</dbReference>